<keyword evidence="2" id="KW-1185">Reference proteome</keyword>
<organism evidence="1 2">
    <name type="scientific">Nocardioides luteus</name>
    <dbReference type="NCBI Taxonomy" id="1844"/>
    <lineage>
        <taxon>Bacteria</taxon>
        <taxon>Bacillati</taxon>
        <taxon>Actinomycetota</taxon>
        <taxon>Actinomycetes</taxon>
        <taxon>Propionibacteriales</taxon>
        <taxon>Nocardioidaceae</taxon>
        <taxon>Nocardioides</taxon>
    </lineage>
</organism>
<sequence>MMIVGEYSPEAFANVAEQIEEHVGDLMGIEAAARLVRANLTPDGGTDAGPVGLERLTIPAAKPYSVTPMLPMLIDQSWQQLINEAYQAGRKVATGLAVWFQILVDRYKDVDPSALISSANHQQAKLGSIADVVGIEHEVNVRVLTTRHWTGGASDEFVIWSEQVHPSVDATLTLAGYAHAVVGASALVIKNTQQTMLSQVTGACEGLKTSLLHWRSAADNFPFPPGSDVPISESMNDVEGSVKHLVGEVPVLGDYLAGKAVEKAGKAIKYWEATKAVTSALDARNPVESTQPDAQSVVDRLEYMLRSTAEAADAELDAAGADLDRVLSDLNTYWGLLRLERLPHPSAPGGEFSL</sequence>
<accession>A0ABQ5T3H8</accession>
<name>A0ABQ5T3H8_9ACTN</name>
<gene>
    <name evidence="1" type="ORF">GCM10017579_44790</name>
</gene>
<reference evidence="1" key="2">
    <citation type="submission" date="2023-01" db="EMBL/GenBank/DDBJ databases">
        <authorList>
            <person name="Sun Q."/>
            <person name="Evtushenko L."/>
        </authorList>
    </citation>
    <scope>NUCLEOTIDE SEQUENCE</scope>
    <source>
        <strain evidence="1">VKM Ac-1246</strain>
    </source>
</reference>
<dbReference type="RefSeq" id="WP_189119695.1">
    <property type="nucleotide sequence ID" value="NZ_BMRK01000014.1"/>
</dbReference>
<dbReference type="Proteomes" id="UP001142292">
    <property type="component" value="Unassembled WGS sequence"/>
</dbReference>
<evidence type="ECO:0000313" key="2">
    <source>
        <dbReference type="Proteomes" id="UP001142292"/>
    </source>
</evidence>
<evidence type="ECO:0000313" key="1">
    <source>
        <dbReference type="EMBL" id="GLJ70443.1"/>
    </source>
</evidence>
<dbReference type="EMBL" id="BSEL01000012">
    <property type="protein sequence ID" value="GLJ70443.1"/>
    <property type="molecule type" value="Genomic_DNA"/>
</dbReference>
<protein>
    <submittedName>
        <fullName evidence="1">Uncharacterized protein</fullName>
    </submittedName>
</protein>
<proteinExistence type="predicted"/>
<comment type="caution">
    <text evidence="1">The sequence shown here is derived from an EMBL/GenBank/DDBJ whole genome shotgun (WGS) entry which is preliminary data.</text>
</comment>
<reference evidence="1" key="1">
    <citation type="journal article" date="2014" name="Int. J. Syst. Evol. Microbiol.">
        <title>Complete genome of a new Firmicutes species belonging to the dominant human colonic microbiota ('Ruminococcus bicirculans') reveals two chromosomes and a selective capacity to utilize plant glucans.</title>
        <authorList>
            <consortium name="NISC Comparative Sequencing Program"/>
            <person name="Wegmann U."/>
            <person name="Louis P."/>
            <person name="Goesmann A."/>
            <person name="Henrissat B."/>
            <person name="Duncan S.H."/>
            <person name="Flint H.J."/>
        </authorList>
    </citation>
    <scope>NUCLEOTIDE SEQUENCE</scope>
    <source>
        <strain evidence="1">VKM Ac-1246</strain>
    </source>
</reference>